<dbReference type="EMBL" id="JAPDVH010000001">
    <property type="protein sequence ID" value="MCW4156220.1"/>
    <property type="molecule type" value="Genomic_DNA"/>
</dbReference>
<organism evidence="6 8">
    <name type="scientific">Segatella copri</name>
    <dbReference type="NCBI Taxonomy" id="165179"/>
    <lineage>
        <taxon>Bacteria</taxon>
        <taxon>Pseudomonadati</taxon>
        <taxon>Bacteroidota</taxon>
        <taxon>Bacteroidia</taxon>
        <taxon>Bacteroidales</taxon>
        <taxon>Prevotellaceae</taxon>
        <taxon>Segatella</taxon>
    </lineage>
</organism>
<evidence type="ECO:0000313" key="10">
    <source>
        <dbReference type="Proteomes" id="UP000420635"/>
    </source>
</evidence>
<evidence type="ECO:0000313" key="11">
    <source>
        <dbReference type="Proteomes" id="UP000420707"/>
    </source>
</evidence>
<accession>A0A3E5E2D1</accession>
<evidence type="ECO:0000313" key="5">
    <source>
        <dbReference type="EMBL" id="RGS18535.1"/>
    </source>
</evidence>
<dbReference type="Proteomes" id="UP000283872">
    <property type="component" value="Unassembled WGS sequence"/>
</dbReference>
<sequence length="123" mass="14020">MTEDINILTFDNFIQKIKTIKTYRSNANKEYKVVKVNKTALVLRDQRTKADFEVPAAQVFAAMKELGIENCTVLKMRQYVGTHAAPASAALIFWAFGRGQVQAAIKKFADLTVRIIREQQKRK</sequence>
<evidence type="ECO:0000313" key="2">
    <source>
        <dbReference type="EMBL" id="MQN32929.1"/>
    </source>
</evidence>
<protein>
    <submittedName>
        <fullName evidence="6">Uncharacterized protein</fullName>
    </submittedName>
</protein>
<gene>
    <name evidence="6" type="ORF">DW079_12445</name>
    <name evidence="5" type="ORF">DWY11_02515</name>
    <name evidence="3" type="ORF">F7D59_15710</name>
    <name evidence="4" type="ORF">F7D62_12300</name>
    <name evidence="2" type="ORF">F7D90_13470</name>
    <name evidence="1" type="ORF">ONT23_11900</name>
</gene>
<dbReference type="EMBL" id="VZBQ01000161">
    <property type="protein sequence ID" value="MQN91255.1"/>
    <property type="molecule type" value="Genomic_DNA"/>
</dbReference>
<reference evidence="3" key="4">
    <citation type="submission" date="2022-12" db="EMBL/GenBank/DDBJ databases">
        <title>Distinct polysaccharide growth profiles of human intestinal Prevotella copri isolates.</title>
        <authorList>
            <person name="Fehlner-Peach H."/>
            <person name="Magnabosco C."/>
            <person name="Raghavan V."/>
            <person name="Scher J.U."/>
            <person name="Tett A."/>
            <person name="Cox L.M."/>
            <person name="Gottsegen C."/>
            <person name="Watters A."/>
            <person name="Wiltshire- Gordon J.D."/>
            <person name="Segata N."/>
            <person name="Bonneau R."/>
            <person name="Littman D.R."/>
        </authorList>
    </citation>
    <scope>NUCLEOTIDE SEQUENCE</scope>
    <source>
        <strain evidence="4">IAK279</strain>
        <strain evidence="3">IP54</strain>
    </source>
</reference>
<evidence type="ECO:0000313" key="8">
    <source>
        <dbReference type="Proteomes" id="UP000286211"/>
    </source>
</evidence>
<reference evidence="7 8" key="1">
    <citation type="submission" date="2018-08" db="EMBL/GenBank/DDBJ databases">
        <title>A genome reference for cultivated species of the human gut microbiota.</title>
        <authorList>
            <person name="Zou Y."/>
            <person name="Xue W."/>
            <person name="Luo G."/>
        </authorList>
    </citation>
    <scope>NUCLEOTIDE SEQUENCE [LARGE SCALE GENOMIC DNA]</scope>
    <source>
        <strain evidence="5 7">AF24-12</strain>
        <strain evidence="6 8">AF46-2NS</strain>
    </source>
</reference>
<dbReference type="Proteomes" id="UP000390763">
    <property type="component" value="Unassembled WGS sequence"/>
</dbReference>
<dbReference type="EMBL" id="VZCR01000088">
    <property type="protein sequence ID" value="MQN32929.1"/>
    <property type="molecule type" value="Genomic_DNA"/>
</dbReference>
<evidence type="ECO:0000313" key="7">
    <source>
        <dbReference type="Proteomes" id="UP000283872"/>
    </source>
</evidence>
<dbReference type="Proteomes" id="UP001209168">
    <property type="component" value="Unassembled WGS sequence"/>
</dbReference>
<dbReference type="Proteomes" id="UP000420635">
    <property type="component" value="Unassembled WGS sequence"/>
</dbReference>
<comment type="caution">
    <text evidence="6">The sequence shown here is derived from an EMBL/GenBank/DDBJ whole genome shotgun (WGS) entry which is preliminary data.</text>
</comment>
<reference evidence="1" key="3">
    <citation type="submission" date="2022-11" db="EMBL/GenBank/DDBJ databases">
        <title>Genomic repertoires linked with pathogenic potency of arthritogenic Prevotella copri isolated from the gut of rheumatoid arthritis patients.</title>
        <authorList>
            <person name="Nii T."/>
            <person name="Maeda Y."/>
            <person name="Motooka D."/>
            <person name="Naito M."/>
            <person name="Matsumoto Y."/>
            <person name="Ogawa T."/>
            <person name="Oguro-Igashira E."/>
            <person name="Kishikawa T."/>
            <person name="Yamashita M."/>
            <person name="Koizumi S."/>
            <person name="Kurakawa T."/>
            <person name="Okumura R."/>
            <person name="Kayama H."/>
            <person name="Murakami M."/>
            <person name="Sakaguchi T."/>
            <person name="Das B."/>
            <person name="Nakamura S."/>
            <person name="Okada Y."/>
            <person name="Kumanogoh A."/>
            <person name="Takeda K."/>
        </authorList>
    </citation>
    <scope>NUCLEOTIDE SEQUENCE</scope>
    <source>
        <strain evidence="1">H012_8</strain>
    </source>
</reference>
<dbReference type="EMBL" id="VZBT01000094">
    <property type="protein sequence ID" value="MQO04866.1"/>
    <property type="molecule type" value="Genomic_DNA"/>
</dbReference>
<evidence type="ECO:0000313" key="9">
    <source>
        <dbReference type="Proteomes" id="UP000390763"/>
    </source>
</evidence>
<dbReference type="RefSeq" id="WP_117587039.1">
    <property type="nucleotide sequence ID" value="NZ_CATKVU010000006.1"/>
</dbReference>
<proteinExistence type="predicted"/>
<dbReference type="EMBL" id="QRVA01000003">
    <property type="protein sequence ID" value="RGS18535.1"/>
    <property type="molecule type" value="Genomic_DNA"/>
</dbReference>
<dbReference type="Proteomes" id="UP000420707">
    <property type="component" value="Unassembled WGS sequence"/>
</dbReference>
<evidence type="ECO:0000313" key="4">
    <source>
        <dbReference type="EMBL" id="MQO04866.1"/>
    </source>
</evidence>
<evidence type="ECO:0000313" key="1">
    <source>
        <dbReference type="EMBL" id="MCW4156220.1"/>
    </source>
</evidence>
<dbReference type="Proteomes" id="UP000286211">
    <property type="component" value="Unassembled WGS sequence"/>
</dbReference>
<evidence type="ECO:0000313" key="6">
    <source>
        <dbReference type="EMBL" id="RHK08721.1"/>
    </source>
</evidence>
<evidence type="ECO:0000313" key="3">
    <source>
        <dbReference type="EMBL" id="MQN91255.1"/>
    </source>
</evidence>
<reference evidence="9 10" key="2">
    <citation type="submission" date="2019-09" db="EMBL/GenBank/DDBJ databases">
        <title>Distinct polysaccharide growth profiles of human intestinal Prevotella copri isolates.</title>
        <authorList>
            <person name="Fehlner-Peach H."/>
            <person name="Magnabosco C."/>
            <person name="Raghavan V."/>
            <person name="Scher J.U."/>
            <person name="Tett A."/>
            <person name="Cox L.M."/>
            <person name="Gottsegen C."/>
            <person name="Watters A."/>
            <person name="Wiltshire- Gordon J.D."/>
            <person name="Segata N."/>
            <person name="Bonneau R."/>
            <person name="Littman D.R."/>
        </authorList>
    </citation>
    <scope>NUCLEOTIDE SEQUENCE [LARGE SCALE GENOMIC DNA]</scope>
    <source>
        <strain evidence="9">iAK279</strain>
        <strain evidence="2">IAP146</strain>
        <strain evidence="11">iAP146</strain>
        <strain evidence="10">iP54</strain>
    </source>
</reference>
<name>A0A3E5E2D1_9BACT</name>
<dbReference type="AlphaFoldDB" id="A0A3E5E2D1"/>
<dbReference type="EMBL" id="QRNB01000080">
    <property type="protein sequence ID" value="RHK08721.1"/>
    <property type="molecule type" value="Genomic_DNA"/>
</dbReference>